<dbReference type="Pfam" id="PF02371">
    <property type="entry name" value="Transposase_20"/>
    <property type="match status" value="1"/>
</dbReference>
<accession>A0A2G5PAW7</accession>
<protein>
    <submittedName>
        <fullName evidence="4">IS110 family transposase</fullName>
    </submittedName>
</protein>
<feature type="domain" description="Transposase IS116/IS110/IS902 C-terminal" evidence="3">
    <location>
        <begin position="299"/>
        <end position="377"/>
    </location>
</feature>
<dbReference type="PANTHER" id="PTHR33055:SF15">
    <property type="entry name" value="TRANSPOSASE-RELATED"/>
    <property type="match status" value="1"/>
</dbReference>
<dbReference type="STRING" id="85968.GCA_900073015_01177"/>
<dbReference type="InterPro" id="IPR003346">
    <property type="entry name" value="Transposase_20"/>
</dbReference>
<feature type="domain" description="Transposase IS110-like N-terminal" evidence="2">
    <location>
        <begin position="28"/>
        <end position="174"/>
    </location>
</feature>
<dbReference type="OrthoDB" id="9815354at2"/>
<feature type="compositionally biased region" description="Gly residues" evidence="1">
    <location>
        <begin position="275"/>
        <end position="290"/>
    </location>
</feature>
<dbReference type="Proteomes" id="UP000230551">
    <property type="component" value="Unassembled WGS sequence"/>
</dbReference>
<dbReference type="AlphaFoldDB" id="A0A2G5PAW7"/>
<reference evidence="4 5" key="1">
    <citation type="journal article" date="2017" name="Infect. Genet. Evol.">
        <title>The new phylogeny of the genus Mycobacterium: The old and the news.</title>
        <authorList>
            <person name="Tortoli E."/>
            <person name="Fedrizzi T."/>
            <person name="Meehan C.J."/>
            <person name="Trovato A."/>
            <person name="Grottola A."/>
            <person name="Giacobazzi E."/>
            <person name="Serpini G.F."/>
            <person name="Tagliazucchi S."/>
            <person name="Fabio A."/>
            <person name="Bettua C."/>
            <person name="Bertorelli R."/>
            <person name="Frascaro F."/>
            <person name="De Sanctis V."/>
            <person name="Pecorari M."/>
            <person name="Jousson O."/>
            <person name="Segata N."/>
            <person name="Cirillo D.M."/>
        </authorList>
    </citation>
    <scope>NUCLEOTIDE SEQUENCE [LARGE SCALE GENOMIC DNA]</scope>
    <source>
        <strain evidence="4 5">CIP1034565</strain>
    </source>
</reference>
<dbReference type="InterPro" id="IPR047650">
    <property type="entry name" value="Transpos_IS110"/>
</dbReference>
<evidence type="ECO:0000259" key="3">
    <source>
        <dbReference type="Pfam" id="PF02371"/>
    </source>
</evidence>
<dbReference type="InterPro" id="IPR002525">
    <property type="entry name" value="Transp_IS110-like_N"/>
</dbReference>
<comment type="caution">
    <text evidence="4">The sequence shown here is derived from an EMBL/GenBank/DDBJ whole genome shotgun (WGS) entry which is preliminary data.</text>
</comment>
<dbReference type="GO" id="GO:0004803">
    <property type="term" value="F:transposase activity"/>
    <property type="evidence" value="ECO:0007669"/>
    <property type="project" value="InterPro"/>
</dbReference>
<organism evidence="4 5">
    <name type="scientific">Mycolicibacterium brumae</name>
    <dbReference type="NCBI Taxonomy" id="85968"/>
    <lineage>
        <taxon>Bacteria</taxon>
        <taxon>Bacillati</taxon>
        <taxon>Actinomycetota</taxon>
        <taxon>Actinomycetes</taxon>
        <taxon>Mycobacteriales</taxon>
        <taxon>Mycobacteriaceae</taxon>
        <taxon>Mycolicibacterium</taxon>
    </lineage>
</organism>
<keyword evidence="5" id="KW-1185">Reference proteome</keyword>
<dbReference type="NCBIfam" id="NF033542">
    <property type="entry name" value="transpos_IS110"/>
    <property type="match status" value="1"/>
</dbReference>
<dbReference type="PANTHER" id="PTHR33055">
    <property type="entry name" value="TRANSPOSASE FOR INSERTION SEQUENCE ELEMENT IS1111A"/>
    <property type="match status" value="1"/>
</dbReference>
<gene>
    <name evidence="4" type="ORF">CQY22_008795</name>
</gene>
<dbReference type="GO" id="GO:0003677">
    <property type="term" value="F:DNA binding"/>
    <property type="evidence" value="ECO:0007669"/>
    <property type="project" value="InterPro"/>
</dbReference>
<dbReference type="RefSeq" id="WP_090587363.1">
    <property type="nucleotide sequence ID" value="NZ_CP104302.1"/>
</dbReference>
<dbReference type="Pfam" id="PF01548">
    <property type="entry name" value="DEDD_Tnp_IS110"/>
    <property type="match status" value="1"/>
</dbReference>
<evidence type="ECO:0000256" key="1">
    <source>
        <dbReference type="SAM" id="MobiDB-lite"/>
    </source>
</evidence>
<dbReference type="EMBL" id="PDCN02000009">
    <property type="protein sequence ID" value="PIB75511.1"/>
    <property type="molecule type" value="Genomic_DNA"/>
</dbReference>
<feature type="region of interest" description="Disordered" evidence="1">
    <location>
        <begin position="265"/>
        <end position="292"/>
    </location>
</feature>
<name>A0A2G5PAW7_9MYCO</name>
<evidence type="ECO:0000313" key="4">
    <source>
        <dbReference type="EMBL" id="PIB75511.1"/>
    </source>
</evidence>
<proteinExistence type="predicted"/>
<dbReference type="GO" id="GO:0006313">
    <property type="term" value="P:DNA transposition"/>
    <property type="evidence" value="ECO:0007669"/>
    <property type="project" value="InterPro"/>
</dbReference>
<sequence length="456" mass="49794">MRRKQFPSSAPEEIPDADFELVCQRVAAIDVAKAFGKVCVRTPGPTRRVSKVWDVEATCGAVTELGETLATSGVEKVTIESTSDYWRIWYYLLEAAGLSVQLVNARDVKNVPGRPKTDKLDAVWLAKLTEKGLLRPSFVPPAPIRELRDYTRLRVDLTRERTRYWQRLEKLLEDAAIKVSTVASKLSTVSAREMVEALIAGERDPARLADLARGRMRMKRAELIKALDGRFDDHHGELARMLLGQIDALNAAIATLSTRIEDLITAIDPGPGPDGPGGSSEPGGHDGSPAGGDWMPAVERLAEIPGISTTSAQIILAEIGMDMTQFPTAAHLVSWAKLCPRAISSGPVTRTGRTGKGNPYLKGALGEAAAAAAKTDTFLGERYRRLVKRRGKLKSQVAVARSILVVIWNLLSDPTARFHDLGSDYHTNQISTERRIRNHVAQLSAMGFHVTIEPAA</sequence>
<evidence type="ECO:0000259" key="2">
    <source>
        <dbReference type="Pfam" id="PF01548"/>
    </source>
</evidence>
<evidence type="ECO:0000313" key="5">
    <source>
        <dbReference type="Proteomes" id="UP000230551"/>
    </source>
</evidence>